<keyword evidence="9" id="KW-1185">Reference proteome</keyword>
<feature type="transmembrane region" description="Helical" evidence="5">
    <location>
        <begin position="215"/>
        <end position="234"/>
    </location>
</feature>
<evidence type="ECO:0000256" key="3">
    <source>
        <dbReference type="ARBA" id="ARBA00022989"/>
    </source>
</evidence>
<dbReference type="OrthoDB" id="9785113at2"/>
<feature type="transmembrane region" description="Helical" evidence="5">
    <location>
        <begin position="83"/>
        <end position="108"/>
    </location>
</feature>
<dbReference type="NCBIfam" id="TIGR02138">
    <property type="entry name" value="phosphate_pstC"/>
    <property type="match status" value="1"/>
</dbReference>
<evidence type="ECO:0000256" key="1">
    <source>
        <dbReference type="ARBA" id="ARBA00004141"/>
    </source>
</evidence>
<dbReference type="GO" id="GO:0006817">
    <property type="term" value="P:phosphate ion transport"/>
    <property type="evidence" value="ECO:0007669"/>
    <property type="project" value="UniProtKB-KW"/>
</dbReference>
<name>A0A1J0AEY8_9CYAN</name>
<keyword evidence="3 5" id="KW-1133">Transmembrane helix</keyword>
<dbReference type="PANTHER" id="PTHR42727">
    <property type="entry name" value="PHOSPHATE TRANSPORT SYSTEM PERMEASE PROTEIN"/>
    <property type="match status" value="1"/>
</dbReference>
<evidence type="ECO:0000256" key="6">
    <source>
        <dbReference type="RuleBase" id="RU363054"/>
    </source>
</evidence>
<sequence>MTSSDQGFVRYEQQRLRSFWTNRLMQGLTGAFAYFSIIVTVGITLILLWESVEFFRELVSLGYSWTALFRETVWTPVFEPPGFGIVAIIAGTLITSIIAMIVALPVGLLSAIFLSEYAPPLLRTILKPVLEVLSGVPTVVYGFFALLVVGPALQRIIPNGEEIVSGLNATSAGFVMGIMIIPLVASLSEDAIYAVPNLLREGSYGLGATKFETTVSVVIPSALSGIVSAFILAVSRAVGETMIVALAAGQNPVLNLNPLQAVMTITAFIVQVSLGDTPTGTLAFYSIFLAGFILFLITLVLNILADRFVRKYRLVY</sequence>
<dbReference type="GO" id="GO:0005315">
    <property type="term" value="F:phosphate transmembrane transporter activity"/>
    <property type="evidence" value="ECO:0007669"/>
    <property type="project" value="InterPro"/>
</dbReference>
<organism evidence="8 9">
    <name type="scientific">Gloeomargarita lithophora Alchichica-D10</name>
    <dbReference type="NCBI Taxonomy" id="1188229"/>
    <lineage>
        <taxon>Bacteria</taxon>
        <taxon>Bacillati</taxon>
        <taxon>Cyanobacteriota</taxon>
        <taxon>Cyanophyceae</taxon>
        <taxon>Gloeomargaritales</taxon>
        <taxon>Gloeomargaritaceae</taxon>
        <taxon>Gloeomargarita</taxon>
    </lineage>
</organism>
<dbReference type="CDD" id="cd06261">
    <property type="entry name" value="TM_PBP2"/>
    <property type="match status" value="1"/>
</dbReference>
<dbReference type="KEGG" id="glt:GlitD10_2181"/>
<evidence type="ECO:0000313" key="9">
    <source>
        <dbReference type="Proteomes" id="UP000180235"/>
    </source>
</evidence>
<feature type="transmembrane region" description="Helical" evidence="5">
    <location>
        <begin position="173"/>
        <end position="195"/>
    </location>
</feature>
<protein>
    <recommendedName>
        <fullName evidence="6">Phosphate transport system permease protein</fullName>
    </recommendedName>
</protein>
<dbReference type="AlphaFoldDB" id="A0A1J0AEY8"/>
<dbReference type="InterPro" id="IPR000515">
    <property type="entry name" value="MetI-like"/>
</dbReference>
<comment type="similarity">
    <text evidence="6">Belongs to the binding-protein-dependent transport system permease family. CysTW subfamily.</text>
</comment>
<dbReference type="Gene3D" id="1.10.3720.10">
    <property type="entry name" value="MetI-like"/>
    <property type="match status" value="1"/>
</dbReference>
<comment type="function">
    <text evidence="6">Part of the binding-protein-dependent transport system for phosphate; probably responsible for the translocation of the substrate across the membrane.</text>
</comment>
<dbReference type="SUPFAM" id="SSF161098">
    <property type="entry name" value="MetI-like"/>
    <property type="match status" value="1"/>
</dbReference>
<evidence type="ECO:0000256" key="2">
    <source>
        <dbReference type="ARBA" id="ARBA00022692"/>
    </source>
</evidence>
<reference evidence="8 9" key="1">
    <citation type="submission" date="2016-10" db="EMBL/GenBank/DDBJ databases">
        <title>Description of Gloeomargarita lithophora gen. nov., sp. nov., a thylakoid-bearing basal-branching cyanobacterium with intracellular carbonates, and proposal for Gloeomargaritales ord. nov.</title>
        <authorList>
            <person name="Moreira D."/>
            <person name="Tavera R."/>
            <person name="Benzerara K."/>
            <person name="Skouri-Panet F."/>
            <person name="Couradeau E."/>
            <person name="Gerard E."/>
            <person name="Loussert C."/>
            <person name="Novelo E."/>
            <person name="Zivanovic Y."/>
            <person name="Lopez-Garcia P."/>
        </authorList>
    </citation>
    <scope>NUCLEOTIDE SEQUENCE [LARGE SCALE GENOMIC DNA]</scope>
    <source>
        <strain evidence="8 9">D10</strain>
    </source>
</reference>
<gene>
    <name evidence="8" type="primary">pstC-2</name>
    <name evidence="8" type="ORF">GlitD10_2181</name>
</gene>
<keyword evidence="6" id="KW-1003">Cell membrane</keyword>
<evidence type="ECO:0000256" key="5">
    <source>
        <dbReference type="RuleBase" id="RU363032"/>
    </source>
</evidence>
<dbReference type="STRING" id="1188229.GlitD10_2181"/>
<keyword evidence="6" id="KW-0592">Phosphate transport</keyword>
<dbReference type="InterPro" id="IPR035906">
    <property type="entry name" value="MetI-like_sf"/>
</dbReference>
<feature type="domain" description="ABC transmembrane type-1" evidence="7">
    <location>
        <begin position="89"/>
        <end position="305"/>
    </location>
</feature>
<keyword evidence="5" id="KW-0813">Transport</keyword>
<feature type="transmembrane region" description="Helical" evidence="5">
    <location>
        <begin position="282"/>
        <end position="304"/>
    </location>
</feature>
<feature type="transmembrane region" description="Helical" evidence="5">
    <location>
        <begin position="24"/>
        <end position="49"/>
    </location>
</feature>
<accession>A0A1J0AEY8</accession>
<dbReference type="Proteomes" id="UP000180235">
    <property type="component" value="Chromosome"/>
</dbReference>
<proteinExistence type="inferred from homology"/>
<comment type="subcellular location">
    <subcellularLocation>
        <location evidence="5">Cell membrane</location>
        <topology evidence="5">Multi-pass membrane protein</topology>
    </subcellularLocation>
    <subcellularLocation>
        <location evidence="1">Membrane</location>
        <topology evidence="1">Multi-pass membrane protein</topology>
    </subcellularLocation>
</comment>
<feature type="transmembrane region" description="Helical" evidence="5">
    <location>
        <begin position="129"/>
        <end position="153"/>
    </location>
</feature>
<keyword evidence="2 5" id="KW-0812">Transmembrane</keyword>
<dbReference type="Pfam" id="PF00528">
    <property type="entry name" value="BPD_transp_1"/>
    <property type="match status" value="1"/>
</dbReference>
<evidence type="ECO:0000259" key="7">
    <source>
        <dbReference type="PROSITE" id="PS50928"/>
    </source>
</evidence>
<dbReference type="PROSITE" id="PS50928">
    <property type="entry name" value="ABC_TM1"/>
    <property type="match status" value="1"/>
</dbReference>
<evidence type="ECO:0000313" key="8">
    <source>
        <dbReference type="EMBL" id="APB34510.1"/>
    </source>
</evidence>
<dbReference type="RefSeq" id="WP_071454938.1">
    <property type="nucleotide sequence ID" value="NZ_CP017675.1"/>
</dbReference>
<evidence type="ECO:0000256" key="4">
    <source>
        <dbReference type="ARBA" id="ARBA00023136"/>
    </source>
</evidence>
<dbReference type="PANTHER" id="PTHR42727:SF1">
    <property type="entry name" value="PHOSPHATE TRANSPORT SYSTEM PERMEASE"/>
    <property type="match status" value="1"/>
</dbReference>
<dbReference type="GO" id="GO:0005886">
    <property type="term" value="C:plasma membrane"/>
    <property type="evidence" value="ECO:0007669"/>
    <property type="project" value="UniProtKB-SubCell"/>
</dbReference>
<keyword evidence="4 5" id="KW-0472">Membrane</keyword>
<dbReference type="EMBL" id="CP017675">
    <property type="protein sequence ID" value="APB34510.1"/>
    <property type="molecule type" value="Genomic_DNA"/>
</dbReference>
<dbReference type="InterPro" id="IPR011864">
    <property type="entry name" value="Phosphate_PstC"/>
</dbReference>